<gene>
    <name evidence="1" type="ORF">OBE_05407</name>
</gene>
<name>K1TIZ2_9ZZZZ</name>
<dbReference type="Gene3D" id="3.40.50.2300">
    <property type="match status" value="2"/>
</dbReference>
<accession>K1TIZ2</accession>
<reference evidence="1" key="1">
    <citation type="journal article" date="2013" name="Environ. Microbiol.">
        <title>Microbiota from the distal guts of lean and obese adolescents exhibit partial functional redundancy besides clear differences in community structure.</title>
        <authorList>
            <person name="Ferrer M."/>
            <person name="Ruiz A."/>
            <person name="Lanza F."/>
            <person name="Haange S.B."/>
            <person name="Oberbach A."/>
            <person name="Till H."/>
            <person name="Bargiela R."/>
            <person name="Campoy C."/>
            <person name="Segura M.T."/>
            <person name="Richter M."/>
            <person name="von Bergen M."/>
            <person name="Seifert J."/>
            <person name="Suarez A."/>
        </authorList>
    </citation>
    <scope>NUCLEOTIDE SEQUENCE</scope>
</reference>
<sequence>MARILFLTDFSEAYARNLLLGIARYAHAVGQAWSLCRLPLSIRDKFGIEAVIDLAQKMRAEAVIGQFYNTDNVELFARNGIITIAQDFKARFTTIPNITGPHFLAGKMGAEYFVKKGFRHFAFYGTRDVVWSDERMQGFRETV</sequence>
<comment type="caution">
    <text evidence="1">The sequence shown here is derived from an EMBL/GenBank/DDBJ whole genome shotgun (WGS) entry which is preliminary data.</text>
</comment>
<proteinExistence type="predicted"/>
<dbReference type="SUPFAM" id="SSF53822">
    <property type="entry name" value="Periplasmic binding protein-like I"/>
    <property type="match status" value="1"/>
</dbReference>
<evidence type="ECO:0000313" key="1">
    <source>
        <dbReference type="EMBL" id="EKC67519.1"/>
    </source>
</evidence>
<dbReference type="AlphaFoldDB" id="K1TIZ2"/>
<organism evidence="1">
    <name type="scientific">human gut metagenome</name>
    <dbReference type="NCBI Taxonomy" id="408170"/>
    <lineage>
        <taxon>unclassified sequences</taxon>
        <taxon>metagenomes</taxon>
        <taxon>organismal metagenomes</taxon>
    </lineage>
</organism>
<dbReference type="EMBL" id="AJWZ01003693">
    <property type="protein sequence ID" value="EKC67519.1"/>
    <property type="molecule type" value="Genomic_DNA"/>
</dbReference>
<dbReference type="InterPro" id="IPR028082">
    <property type="entry name" value="Peripla_BP_I"/>
</dbReference>
<protein>
    <submittedName>
        <fullName evidence="1">Transcriptional regulator, AraC</fullName>
    </submittedName>
</protein>
<feature type="non-terminal residue" evidence="1">
    <location>
        <position position="143"/>
    </location>
</feature>